<dbReference type="CDD" id="cd13603">
    <property type="entry name" value="PBP2_TRAP_Siap_TeaA_like"/>
    <property type="match status" value="1"/>
</dbReference>
<dbReference type="NCBIfam" id="NF037995">
    <property type="entry name" value="TRAP_S1"/>
    <property type="match status" value="1"/>
</dbReference>
<comment type="similarity">
    <text evidence="2">Belongs to the bacterial solute-binding protein 7 family.</text>
</comment>
<dbReference type="PANTHER" id="PTHR33376:SF4">
    <property type="entry name" value="SIALIC ACID-BINDING PERIPLASMIC PROTEIN SIAP"/>
    <property type="match status" value="1"/>
</dbReference>
<keyword evidence="6" id="KW-1185">Reference proteome</keyword>
<protein>
    <submittedName>
        <fullName evidence="5">TRAP transporter substrate-binding protein</fullName>
    </submittedName>
</protein>
<dbReference type="EMBL" id="VZZJ01000033">
    <property type="protein sequence ID" value="KAB1070047.1"/>
    <property type="molecule type" value="Genomic_DNA"/>
</dbReference>
<dbReference type="NCBIfam" id="TIGR00787">
    <property type="entry name" value="dctP"/>
    <property type="match status" value="1"/>
</dbReference>
<sequence>MRDTNLSRRTLLAGAAAVPLCGILSRRGSAAEFSYKLATGQDPTHPINLRAQQALDRIREATGGRLEIRLFPANQLGSDTDLLAQVRNGSVEFFNLATSILATYVPAASLPNTGFAFKDYDAVWSAMDGDLGTYVRGEIAKTPILTVSKVWDNGFRQITSSTREIRTPADLKGFKIRVPPAPMLTSLFKALDAGAAPINFNELYSALQTKVVEGQENPLAIIATTRLYEVQKSCSMTGHVWDGYWILGNKRAWQRLPQDLRDVVSRELDRSADDQRRDIVALSSSLRTTMSEKGITFVDVDREAFRDALGKTSFYKDWKAKYGDAAWGHLEAVSGKLA</sequence>
<dbReference type="PROSITE" id="PS51318">
    <property type="entry name" value="TAT"/>
    <property type="match status" value="1"/>
</dbReference>
<evidence type="ECO:0000313" key="6">
    <source>
        <dbReference type="Proteomes" id="UP000441523"/>
    </source>
</evidence>
<dbReference type="Pfam" id="PF03480">
    <property type="entry name" value="DctP"/>
    <property type="match status" value="1"/>
</dbReference>
<dbReference type="PIRSF" id="PIRSF006470">
    <property type="entry name" value="DctB"/>
    <property type="match status" value="1"/>
</dbReference>
<dbReference type="GO" id="GO:0030288">
    <property type="term" value="C:outer membrane-bounded periplasmic space"/>
    <property type="evidence" value="ECO:0007669"/>
    <property type="project" value="InterPro"/>
</dbReference>
<evidence type="ECO:0000256" key="4">
    <source>
        <dbReference type="ARBA" id="ARBA00022729"/>
    </source>
</evidence>
<dbReference type="InterPro" id="IPR006311">
    <property type="entry name" value="TAT_signal"/>
</dbReference>
<dbReference type="AlphaFoldDB" id="A0A6N6MI48"/>
<keyword evidence="4" id="KW-0732">Signal</keyword>
<dbReference type="Proteomes" id="UP000441523">
    <property type="component" value="Unassembled WGS sequence"/>
</dbReference>
<accession>A0A6N6MI48</accession>
<proteinExistence type="inferred from homology"/>
<evidence type="ECO:0000256" key="1">
    <source>
        <dbReference type="ARBA" id="ARBA00004196"/>
    </source>
</evidence>
<gene>
    <name evidence="5" type="ORF">F6X51_24040</name>
</gene>
<dbReference type="InterPro" id="IPR038404">
    <property type="entry name" value="TRAP_DctP_sf"/>
</dbReference>
<organism evidence="5 6">
    <name type="scientific">Methylobacterium planeticum</name>
    <dbReference type="NCBI Taxonomy" id="2615211"/>
    <lineage>
        <taxon>Bacteria</taxon>
        <taxon>Pseudomonadati</taxon>
        <taxon>Pseudomonadota</taxon>
        <taxon>Alphaproteobacteria</taxon>
        <taxon>Hyphomicrobiales</taxon>
        <taxon>Methylobacteriaceae</taxon>
        <taxon>Methylobacterium</taxon>
    </lineage>
</organism>
<evidence type="ECO:0000256" key="2">
    <source>
        <dbReference type="ARBA" id="ARBA00009023"/>
    </source>
</evidence>
<dbReference type="Gene3D" id="3.40.190.170">
    <property type="entry name" value="Bacterial extracellular solute-binding protein, family 7"/>
    <property type="match status" value="1"/>
</dbReference>
<evidence type="ECO:0000313" key="5">
    <source>
        <dbReference type="EMBL" id="KAB1070047.1"/>
    </source>
</evidence>
<evidence type="ECO:0000256" key="3">
    <source>
        <dbReference type="ARBA" id="ARBA00022448"/>
    </source>
</evidence>
<dbReference type="InterPro" id="IPR018389">
    <property type="entry name" value="DctP_fam"/>
</dbReference>
<name>A0A6N6MI48_9HYPH</name>
<dbReference type="GO" id="GO:0055085">
    <property type="term" value="P:transmembrane transport"/>
    <property type="evidence" value="ECO:0007669"/>
    <property type="project" value="InterPro"/>
</dbReference>
<comment type="subcellular location">
    <subcellularLocation>
        <location evidence="1">Cell envelope</location>
    </subcellularLocation>
</comment>
<keyword evidence="3" id="KW-0813">Transport</keyword>
<dbReference type="RefSeq" id="WP_150966252.1">
    <property type="nucleotide sequence ID" value="NZ_VZZJ01000033.1"/>
</dbReference>
<comment type="caution">
    <text evidence="5">The sequence shown here is derived from an EMBL/GenBank/DDBJ whole genome shotgun (WGS) entry which is preliminary data.</text>
</comment>
<dbReference type="InterPro" id="IPR004682">
    <property type="entry name" value="TRAP_DctP"/>
</dbReference>
<reference evidence="5 6" key="1">
    <citation type="submission" date="2019-09" db="EMBL/GenBank/DDBJ databases">
        <title>YIM 132548 draft genome.</title>
        <authorList>
            <person name="Jiang L."/>
        </authorList>
    </citation>
    <scope>NUCLEOTIDE SEQUENCE [LARGE SCALE GENOMIC DNA]</scope>
    <source>
        <strain evidence="5 6">YIM 132548</strain>
    </source>
</reference>
<dbReference type="PANTHER" id="PTHR33376">
    <property type="match status" value="1"/>
</dbReference>